<sequence length="172" mass="19085">MRPTTNADGDGLYHVHRDVAVSLLLANVDQMSRSCSDHLLQGYVQHWRSFGCGFYLVFDRKEAASPPIGRCGLRITPDKEAELGYCFLAAATGRGVATEAAAAVVDRAFQTMSINQIVAFVRPENHQSMRVLTKLGFQDLGFVEQGRAHNRFILNRSVRHGLNQRSAPVPWS</sequence>
<dbReference type="InterPro" id="IPR051531">
    <property type="entry name" value="N-acetyltransferase"/>
</dbReference>
<dbReference type="Gene3D" id="3.40.630.30">
    <property type="match status" value="1"/>
</dbReference>
<accession>A0A9Q8YEV2</accession>
<keyword evidence="2" id="KW-0614">Plasmid</keyword>
<proteinExistence type="predicted"/>
<name>A0A9Q8YEV2_ENSAD</name>
<dbReference type="EMBL" id="CP098809">
    <property type="protein sequence ID" value="USJ27617.1"/>
    <property type="molecule type" value="Genomic_DNA"/>
</dbReference>
<dbReference type="RefSeq" id="WP_162251856.1">
    <property type="nucleotide sequence ID" value="NZ_CP098809.1"/>
</dbReference>
<dbReference type="InterPro" id="IPR000182">
    <property type="entry name" value="GNAT_dom"/>
</dbReference>
<dbReference type="Pfam" id="PF13302">
    <property type="entry name" value="Acetyltransf_3"/>
    <property type="match status" value="1"/>
</dbReference>
<evidence type="ECO:0000313" key="2">
    <source>
        <dbReference type="EMBL" id="USJ27617.1"/>
    </source>
</evidence>
<feature type="domain" description="N-acetyltransferase" evidence="1">
    <location>
        <begin position="1"/>
        <end position="159"/>
    </location>
</feature>
<dbReference type="InterPro" id="IPR016181">
    <property type="entry name" value="Acyl_CoA_acyltransferase"/>
</dbReference>
<dbReference type="Proteomes" id="UP001055460">
    <property type="component" value="Plasmid pB"/>
</dbReference>
<geneLocation type="plasmid" evidence="2 3">
    <name>pB</name>
</geneLocation>
<dbReference type="PANTHER" id="PTHR43792">
    <property type="entry name" value="GNAT FAMILY, PUTATIVE (AFU_ORTHOLOGUE AFUA_3G00765)-RELATED-RELATED"/>
    <property type="match status" value="1"/>
</dbReference>
<dbReference type="PROSITE" id="PS51186">
    <property type="entry name" value="GNAT"/>
    <property type="match status" value="1"/>
</dbReference>
<dbReference type="GO" id="GO:0016747">
    <property type="term" value="F:acyltransferase activity, transferring groups other than amino-acyl groups"/>
    <property type="evidence" value="ECO:0007669"/>
    <property type="project" value="InterPro"/>
</dbReference>
<evidence type="ECO:0000313" key="3">
    <source>
        <dbReference type="Proteomes" id="UP001055460"/>
    </source>
</evidence>
<dbReference type="SUPFAM" id="SSF55729">
    <property type="entry name" value="Acyl-CoA N-acyltransferases (Nat)"/>
    <property type="match status" value="1"/>
</dbReference>
<protein>
    <submittedName>
        <fullName evidence="2">GNAT family N-acetyltransferase</fullName>
    </submittedName>
</protein>
<dbReference type="AlphaFoldDB" id="A0A9Q8YEV2"/>
<dbReference type="PANTHER" id="PTHR43792:SF1">
    <property type="entry name" value="N-ACETYLTRANSFERASE DOMAIN-CONTAINING PROTEIN"/>
    <property type="match status" value="1"/>
</dbReference>
<reference evidence="2" key="1">
    <citation type="submission" date="2022-06" db="EMBL/GenBank/DDBJ databases">
        <title>Physiological and biochemical characterization and genomic elucidation of a strain of the genus Ensifer adhaerens M8 that combines arsenic oxidation and chromium reduction.</title>
        <authorList>
            <person name="Li X."/>
            <person name="Yu c."/>
        </authorList>
    </citation>
    <scope>NUCLEOTIDE SEQUENCE</scope>
    <source>
        <strain evidence="2">M8</strain>
        <plasmid evidence="2">pB</plasmid>
    </source>
</reference>
<evidence type="ECO:0000259" key="1">
    <source>
        <dbReference type="PROSITE" id="PS51186"/>
    </source>
</evidence>
<gene>
    <name evidence="2" type="ORF">NE863_34970</name>
</gene>
<organism evidence="2 3">
    <name type="scientific">Ensifer adhaerens</name>
    <name type="common">Sinorhizobium morelense</name>
    <dbReference type="NCBI Taxonomy" id="106592"/>
    <lineage>
        <taxon>Bacteria</taxon>
        <taxon>Pseudomonadati</taxon>
        <taxon>Pseudomonadota</taxon>
        <taxon>Alphaproteobacteria</taxon>
        <taxon>Hyphomicrobiales</taxon>
        <taxon>Rhizobiaceae</taxon>
        <taxon>Sinorhizobium/Ensifer group</taxon>
        <taxon>Ensifer</taxon>
    </lineage>
</organism>